<accession>A0A382AL07</accession>
<proteinExistence type="predicted"/>
<evidence type="ECO:0000313" key="1">
    <source>
        <dbReference type="EMBL" id="SVB01703.1"/>
    </source>
</evidence>
<reference evidence="1" key="1">
    <citation type="submission" date="2018-05" db="EMBL/GenBank/DDBJ databases">
        <authorList>
            <person name="Lanie J.A."/>
            <person name="Ng W.-L."/>
            <person name="Kazmierczak K.M."/>
            <person name="Andrzejewski T.M."/>
            <person name="Davidsen T.M."/>
            <person name="Wayne K.J."/>
            <person name="Tettelin H."/>
            <person name="Glass J.I."/>
            <person name="Rusch D."/>
            <person name="Podicherti R."/>
            <person name="Tsui H.-C.T."/>
            <person name="Winkler M.E."/>
        </authorList>
    </citation>
    <scope>NUCLEOTIDE SEQUENCE</scope>
</reference>
<protein>
    <submittedName>
        <fullName evidence="1">Uncharacterized protein</fullName>
    </submittedName>
</protein>
<dbReference type="AlphaFoldDB" id="A0A382AL07"/>
<dbReference type="EMBL" id="UINC01025679">
    <property type="protein sequence ID" value="SVB01703.1"/>
    <property type="molecule type" value="Genomic_DNA"/>
</dbReference>
<gene>
    <name evidence="1" type="ORF">METZ01_LOCUS154557</name>
</gene>
<organism evidence="1">
    <name type="scientific">marine metagenome</name>
    <dbReference type="NCBI Taxonomy" id="408172"/>
    <lineage>
        <taxon>unclassified sequences</taxon>
        <taxon>metagenomes</taxon>
        <taxon>ecological metagenomes</taxon>
    </lineage>
</organism>
<name>A0A382AL07_9ZZZZ</name>
<sequence length="56" mass="6638">MEVESKKRLKSLTNTLDGEELCWVLMLLTLPKINEMIMDSKEAREFKAMKQERTLH</sequence>